<keyword evidence="5" id="KW-1185">Reference proteome</keyword>
<dbReference type="GO" id="GO:0005829">
    <property type="term" value="C:cytosol"/>
    <property type="evidence" value="ECO:0007669"/>
    <property type="project" value="TreeGrafter"/>
</dbReference>
<evidence type="ECO:0000256" key="2">
    <source>
        <dbReference type="ARBA" id="ARBA00023002"/>
    </source>
</evidence>
<dbReference type="Proteomes" id="UP000078534">
    <property type="component" value="Unassembled WGS sequence"/>
</dbReference>
<accession>A0A179SRI5</accession>
<comment type="similarity">
    <text evidence="1">Belongs to the NAD(P)H dehydrogenase (quinone) family.</text>
</comment>
<organism evidence="4 5">
    <name type="scientific">Metabacillus litoralis</name>
    <dbReference type="NCBI Taxonomy" id="152268"/>
    <lineage>
        <taxon>Bacteria</taxon>
        <taxon>Bacillati</taxon>
        <taxon>Bacillota</taxon>
        <taxon>Bacilli</taxon>
        <taxon>Bacillales</taxon>
        <taxon>Bacillaceae</taxon>
        <taxon>Metabacillus</taxon>
    </lineage>
</organism>
<dbReference type="SUPFAM" id="SSF52218">
    <property type="entry name" value="Flavoproteins"/>
    <property type="match status" value="1"/>
</dbReference>
<gene>
    <name evidence="4" type="ORF">A6K24_08335</name>
</gene>
<evidence type="ECO:0000256" key="1">
    <source>
        <dbReference type="ARBA" id="ARBA00006252"/>
    </source>
</evidence>
<evidence type="ECO:0000313" key="4">
    <source>
        <dbReference type="EMBL" id="OAS84101.1"/>
    </source>
</evidence>
<keyword evidence="2" id="KW-0560">Oxidoreductase</keyword>
<protein>
    <recommendedName>
        <fullName evidence="3">Flavodoxin-like fold domain-containing protein</fullName>
    </recommendedName>
</protein>
<comment type="caution">
    <text evidence="4">The sequence shown here is derived from an EMBL/GenBank/DDBJ whole genome shotgun (WGS) entry which is preliminary data.</text>
</comment>
<sequence>MNTLIILVHPCEDSFNHAICDKVRNHLIHKNYEVKVRDLYKLKFNPILTEDNHTSFYQTKLPKEIQLEQNEISWAENLIFIFPSWWCGMPAMMKGYFDRVFTNGFAFRFDKSEVDGLLKGKKAVIFQTTSQTEEFMKPNQLVSSMETAMDVGIFDYCGIDIITHKFFFSVPYIDKESREKMLKEAEGIVDIL</sequence>
<dbReference type="PANTHER" id="PTHR10204:SF34">
    <property type="entry name" value="NAD(P)H DEHYDROGENASE [QUINONE] 1 ISOFORM 1"/>
    <property type="match status" value="1"/>
</dbReference>
<dbReference type="EMBL" id="LWSG01000034">
    <property type="protein sequence ID" value="OAS84101.1"/>
    <property type="molecule type" value="Genomic_DNA"/>
</dbReference>
<evidence type="ECO:0000313" key="5">
    <source>
        <dbReference type="Proteomes" id="UP000078534"/>
    </source>
</evidence>
<dbReference type="AlphaFoldDB" id="A0A179SRI5"/>
<dbReference type="InterPro" id="IPR051545">
    <property type="entry name" value="NAD(P)H_dehydrogenase_qn"/>
</dbReference>
<feature type="domain" description="Flavodoxin-like fold" evidence="3">
    <location>
        <begin position="1"/>
        <end position="186"/>
    </location>
</feature>
<dbReference type="InterPro" id="IPR003680">
    <property type="entry name" value="Flavodoxin_fold"/>
</dbReference>
<dbReference type="STRING" id="152268.A6K24_08335"/>
<proteinExistence type="inferred from homology"/>
<dbReference type="PANTHER" id="PTHR10204">
    <property type="entry name" value="NAD P H OXIDOREDUCTASE-RELATED"/>
    <property type="match status" value="1"/>
</dbReference>
<name>A0A179SRI5_9BACI</name>
<dbReference type="Pfam" id="PF02525">
    <property type="entry name" value="Flavodoxin_2"/>
    <property type="match status" value="1"/>
</dbReference>
<evidence type="ECO:0000259" key="3">
    <source>
        <dbReference type="Pfam" id="PF02525"/>
    </source>
</evidence>
<dbReference type="RefSeq" id="WP_066337229.1">
    <property type="nucleotide sequence ID" value="NZ_LWSG01000034.1"/>
</dbReference>
<dbReference type="Gene3D" id="3.40.50.360">
    <property type="match status" value="1"/>
</dbReference>
<dbReference type="GO" id="GO:0003955">
    <property type="term" value="F:NAD(P)H dehydrogenase (quinone) activity"/>
    <property type="evidence" value="ECO:0007669"/>
    <property type="project" value="TreeGrafter"/>
</dbReference>
<dbReference type="InterPro" id="IPR029039">
    <property type="entry name" value="Flavoprotein-like_sf"/>
</dbReference>
<reference evidence="5" key="1">
    <citation type="submission" date="2016-04" db="EMBL/GenBank/DDBJ databases">
        <authorList>
            <person name="Lyu Z."/>
            <person name="Lyu W."/>
        </authorList>
    </citation>
    <scope>NUCLEOTIDE SEQUENCE [LARGE SCALE GENOMIC DNA]</scope>
    <source>
        <strain evidence="5">C44</strain>
    </source>
</reference>
<dbReference type="OrthoDB" id="9798454at2"/>